<dbReference type="InterPro" id="IPR042216">
    <property type="entry name" value="MitoNEET_CISD"/>
</dbReference>
<keyword evidence="7" id="KW-1185">Reference proteome</keyword>
<keyword evidence="2" id="KW-0479">Metal-binding</keyword>
<dbReference type="InterPro" id="IPR011051">
    <property type="entry name" value="RmlC_Cupin_sf"/>
</dbReference>
<keyword evidence="1" id="KW-0001">2Fe-2S</keyword>
<dbReference type="InterPro" id="IPR018967">
    <property type="entry name" value="FeS-contain_CDGSH-typ"/>
</dbReference>
<dbReference type="GO" id="GO:0046872">
    <property type="term" value="F:metal ion binding"/>
    <property type="evidence" value="ECO:0007669"/>
    <property type="project" value="UniProtKB-KW"/>
</dbReference>
<dbReference type="OrthoDB" id="9795032at2"/>
<keyword evidence="4" id="KW-0411">Iron-sulfur</keyword>
<proteinExistence type="predicted"/>
<dbReference type="InterPro" id="IPR052950">
    <property type="entry name" value="CISD"/>
</dbReference>
<accession>A0A1T4ZUB9</accession>
<evidence type="ECO:0000256" key="3">
    <source>
        <dbReference type="ARBA" id="ARBA00023004"/>
    </source>
</evidence>
<dbReference type="Proteomes" id="UP000189818">
    <property type="component" value="Unassembled WGS sequence"/>
</dbReference>
<evidence type="ECO:0000256" key="1">
    <source>
        <dbReference type="ARBA" id="ARBA00022714"/>
    </source>
</evidence>
<evidence type="ECO:0000259" key="5">
    <source>
        <dbReference type="SMART" id="SM00704"/>
    </source>
</evidence>
<evidence type="ECO:0000313" key="6">
    <source>
        <dbReference type="EMBL" id="SKB25923.1"/>
    </source>
</evidence>
<dbReference type="EMBL" id="FUYM01000001">
    <property type="protein sequence ID" value="SKB25923.1"/>
    <property type="molecule type" value="Genomic_DNA"/>
</dbReference>
<feature type="domain" description="Iron-binding zinc finger CDGSH type" evidence="5">
    <location>
        <begin position="9"/>
        <end position="47"/>
    </location>
</feature>
<protein>
    <submittedName>
        <fullName evidence="6">Iron-binding zinc finger CDGSH type</fullName>
    </submittedName>
</protein>
<keyword evidence="3" id="KW-0408">Iron</keyword>
<dbReference type="RefSeq" id="WP_079646165.1">
    <property type="nucleotide sequence ID" value="NZ_FUYM01000001.1"/>
</dbReference>
<gene>
    <name evidence="6" type="ORF">SAMN06295920_101190</name>
</gene>
<dbReference type="Pfam" id="PF07883">
    <property type="entry name" value="Cupin_2"/>
    <property type="match status" value="1"/>
</dbReference>
<dbReference type="GO" id="GO:0051537">
    <property type="term" value="F:2 iron, 2 sulfur cluster binding"/>
    <property type="evidence" value="ECO:0007669"/>
    <property type="project" value="UniProtKB-KW"/>
</dbReference>
<dbReference type="InterPro" id="IPR013096">
    <property type="entry name" value="Cupin_2"/>
</dbReference>
<dbReference type="STRING" id="439228.SAMN06295920_101190"/>
<evidence type="ECO:0000256" key="4">
    <source>
        <dbReference type="ARBA" id="ARBA00023014"/>
    </source>
</evidence>
<dbReference type="SMART" id="SM00704">
    <property type="entry name" value="ZnF_CDGSH"/>
    <property type="match status" value="2"/>
</dbReference>
<dbReference type="Gene3D" id="3.40.5.90">
    <property type="entry name" value="CDGSH iron-sulfur domain, mitoNEET-type"/>
    <property type="match status" value="2"/>
</dbReference>
<reference evidence="7" key="1">
    <citation type="submission" date="2017-02" db="EMBL/GenBank/DDBJ databases">
        <authorList>
            <person name="Varghese N."/>
            <person name="Submissions S."/>
        </authorList>
    </citation>
    <scope>NUCLEOTIDE SEQUENCE [LARGE SCALE GENOMIC DNA]</scope>
    <source>
        <strain evidence="7">UM2</strain>
    </source>
</reference>
<evidence type="ECO:0000313" key="7">
    <source>
        <dbReference type="Proteomes" id="UP000189818"/>
    </source>
</evidence>
<dbReference type="PANTHER" id="PTHR46491">
    <property type="entry name" value="CDGSH IRON SULFUR DOMAIN PROTEIN HOMOLOG"/>
    <property type="match status" value="1"/>
</dbReference>
<feature type="domain" description="Iron-binding zinc finger CDGSH type" evidence="5">
    <location>
        <begin position="48"/>
        <end position="84"/>
    </location>
</feature>
<sequence length="350" mass="38475">MGDAIVASRKPFYKELKAGRSYLWCACGRSKRQPFCDGRSHEGTGIEPIRYDCTVDGEEVLFCGCKQTATGPFCDGAHSNIPGGYAEEAERAEDLPWAESDAEGIRSLDGHCYVIAAEATRPATAGDWWCRTIVSTAMGAQHQAQFYGELRRGRSPVLASPAGDVVLWTMAGQGNVEISGRSFPLARDMGVYVRGGEAFRFTQQGDAPLGVHIHACPATDALDELATMPDDFDARWPDRTVGVDENQRHAMGPRYFQMLVDKRIGSTTATQFIGHIPQSRAEMHRHLYEEALIILSGEGVIWNEGVRARVRAGDVIFFPRKHRHSLQCTHPDGMDVVGLIHPGDNPGINY</sequence>
<name>A0A1T4ZUB9_9SPHN</name>
<dbReference type="PANTHER" id="PTHR46491:SF3">
    <property type="entry name" value="CDGSH IRON-SULFUR DOMAIN-CONTAINING PROTEIN 3, MITOCHONDRIAL"/>
    <property type="match status" value="1"/>
</dbReference>
<dbReference type="AlphaFoldDB" id="A0A1T4ZUB9"/>
<organism evidence="6 7">
    <name type="scientific">Rhizorhabdus histidinilytica</name>
    <dbReference type="NCBI Taxonomy" id="439228"/>
    <lineage>
        <taxon>Bacteria</taxon>
        <taxon>Pseudomonadati</taxon>
        <taxon>Pseudomonadota</taxon>
        <taxon>Alphaproteobacteria</taxon>
        <taxon>Sphingomonadales</taxon>
        <taxon>Sphingomonadaceae</taxon>
        <taxon>Rhizorhabdus</taxon>
    </lineage>
</organism>
<dbReference type="InterPro" id="IPR014710">
    <property type="entry name" value="RmlC-like_jellyroll"/>
</dbReference>
<dbReference type="Gene3D" id="2.60.120.10">
    <property type="entry name" value="Jelly Rolls"/>
    <property type="match status" value="1"/>
</dbReference>
<dbReference type="GO" id="GO:0005737">
    <property type="term" value="C:cytoplasm"/>
    <property type="evidence" value="ECO:0007669"/>
    <property type="project" value="UniProtKB-ARBA"/>
</dbReference>
<evidence type="ECO:0000256" key="2">
    <source>
        <dbReference type="ARBA" id="ARBA00022723"/>
    </source>
</evidence>
<dbReference type="SUPFAM" id="SSF51182">
    <property type="entry name" value="RmlC-like cupins"/>
    <property type="match status" value="1"/>
</dbReference>